<evidence type="ECO:0000313" key="9">
    <source>
        <dbReference type="EMBL" id="NFA41251.1"/>
    </source>
</evidence>
<dbReference type="InterPro" id="IPR020456">
    <property type="entry name" value="Acylphosphatase"/>
</dbReference>
<dbReference type="PANTHER" id="PTHR47268">
    <property type="entry name" value="ACYLPHOSPHATASE"/>
    <property type="match status" value="1"/>
</dbReference>
<accession>A0A6M0SJ80</accession>
<dbReference type="AlphaFoldDB" id="A0A6M0SJ80"/>
<feature type="active site" evidence="5">
    <location>
        <position position="36"/>
    </location>
</feature>
<dbReference type="PANTHER" id="PTHR47268:SF4">
    <property type="entry name" value="ACYLPHOSPHATASE"/>
    <property type="match status" value="1"/>
</dbReference>
<proteinExistence type="inferred from homology"/>
<evidence type="ECO:0000313" key="10">
    <source>
        <dbReference type="Proteomes" id="UP000472355"/>
    </source>
</evidence>
<feature type="active site" evidence="5">
    <location>
        <position position="18"/>
    </location>
</feature>
<comment type="similarity">
    <text evidence="1 7">Belongs to the acylphosphatase family.</text>
</comment>
<reference evidence="9 10" key="1">
    <citation type="submission" date="2019-02" db="EMBL/GenBank/DDBJ databases">
        <title>Genome sequencing of Clostridium botulinum clinical isolates.</title>
        <authorList>
            <person name="Brunt J."/>
            <person name="Van Vliet A.H.M."/>
            <person name="Stringer S.C."/>
            <person name="Grant K.A."/>
            <person name="Carter A.C."/>
            <person name="Peck M.W."/>
        </authorList>
    </citation>
    <scope>NUCLEOTIDE SEQUENCE [LARGE SCALE GENOMIC DNA]</scope>
    <source>
        <strain evidence="9 10">H113700579</strain>
    </source>
</reference>
<evidence type="ECO:0000256" key="5">
    <source>
        <dbReference type="PROSITE-ProRule" id="PRU00520"/>
    </source>
</evidence>
<dbReference type="InterPro" id="IPR001792">
    <property type="entry name" value="Acylphosphatase-like_dom"/>
</dbReference>
<dbReference type="PROSITE" id="PS00151">
    <property type="entry name" value="ACYLPHOSPHATASE_2"/>
    <property type="match status" value="1"/>
</dbReference>
<feature type="domain" description="Acylphosphatase-like" evidence="8">
    <location>
        <begin position="3"/>
        <end position="90"/>
    </location>
</feature>
<evidence type="ECO:0000256" key="2">
    <source>
        <dbReference type="ARBA" id="ARBA00012150"/>
    </source>
</evidence>
<dbReference type="EMBL" id="SGKU01000002">
    <property type="protein sequence ID" value="NFA41251.1"/>
    <property type="molecule type" value="Genomic_DNA"/>
</dbReference>
<evidence type="ECO:0000256" key="3">
    <source>
        <dbReference type="ARBA" id="ARBA00015991"/>
    </source>
</evidence>
<dbReference type="Pfam" id="PF00708">
    <property type="entry name" value="Acylphosphatase"/>
    <property type="match status" value="1"/>
</dbReference>
<dbReference type="PROSITE" id="PS51160">
    <property type="entry name" value="ACYLPHOSPHATASE_3"/>
    <property type="match status" value="1"/>
</dbReference>
<evidence type="ECO:0000256" key="1">
    <source>
        <dbReference type="ARBA" id="ARBA00005614"/>
    </source>
</evidence>
<protein>
    <recommendedName>
        <fullName evidence="3 5">Acylphosphatase</fullName>
        <ecNumber evidence="2 5">3.6.1.7</ecNumber>
    </recommendedName>
</protein>
<dbReference type="EC" id="3.6.1.7" evidence="2 5"/>
<comment type="caution">
    <text evidence="9">The sequence shown here is derived from an EMBL/GenBank/DDBJ whole genome shotgun (WGS) entry which is preliminary data.</text>
</comment>
<dbReference type="Gene3D" id="3.30.70.100">
    <property type="match status" value="1"/>
</dbReference>
<dbReference type="SUPFAM" id="SSF54975">
    <property type="entry name" value="Acylphosphatase/BLUF domain-like"/>
    <property type="match status" value="1"/>
</dbReference>
<evidence type="ECO:0000259" key="8">
    <source>
        <dbReference type="PROSITE" id="PS51160"/>
    </source>
</evidence>
<dbReference type="GO" id="GO:0003998">
    <property type="term" value="F:acylphosphatase activity"/>
    <property type="evidence" value="ECO:0007669"/>
    <property type="project" value="UniProtKB-EC"/>
</dbReference>
<dbReference type="PROSITE" id="PS00150">
    <property type="entry name" value="ACYLPHOSPHATASE_1"/>
    <property type="match status" value="1"/>
</dbReference>
<evidence type="ECO:0000256" key="7">
    <source>
        <dbReference type="RuleBase" id="RU004168"/>
    </source>
</evidence>
<name>A0A6M0SJ80_CLOBO</name>
<comment type="catalytic activity">
    <reaction evidence="4 5 6">
        <text>an acyl phosphate + H2O = a carboxylate + phosphate + H(+)</text>
        <dbReference type="Rhea" id="RHEA:14965"/>
        <dbReference type="ChEBI" id="CHEBI:15377"/>
        <dbReference type="ChEBI" id="CHEBI:15378"/>
        <dbReference type="ChEBI" id="CHEBI:29067"/>
        <dbReference type="ChEBI" id="CHEBI:43474"/>
        <dbReference type="ChEBI" id="CHEBI:59918"/>
        <dbReference type="EC" id="3.6.1.7"/>
    </reaction>
</comment>
<dbReference type="InterPro" id="IPR017968">
    <property type="entry name" value="Acylphosphatase_CS"/>
</dbReference>
<sequence length="98" mass="11475">MKRYSLKISGRVQGVGFRYFSQLTATNLLLTGYVKNLYSGEVIIEVQGKQENIDQFINTILNGNKFSKVYDINLYELPIINDEKRFSIKYFINNYNTF</sequence>
<dbReference type="Proteomes" id="UP000472355">
    <property type="component" value="Unassembled WGS sequence"/>
</dbReference>
<evidence type="ECO:0000256" key="4">
    <source>
        <dbReference type="ARBA" id="ARBA00047645"/>
    </source>
</evidence>
<dbReference type="InterPro" id="IPR036046">
    <property type="entry name" value="Acylphosphatase-like_dom_sf"/>
</dbReference>
<gene>
    <name evidence="9" type="ORF">EXM65_01350</name>
</gene>
<keyword evidence="5 6" id="KW-0378">Hydrolase</keyword>
<organism evidence="9 10">
    <name type="scientific">Clostridium botulinum</name>
    <dbReference type="NCBI Taxonomy" id="1491"/>
    <lineage>
        <taxon>Bacteria</taxon>
        <taxon>Bacillati</taxon>
        <taxon>Bacillota</taxon>
        <taxon>Clostridia</taxon>
        <taxon>Eubacteriales</taxon>
        <taxon>Clostridiaceae</taxon>
        <taxon>Clostridium</taxon>
    </lineage>
</organism>
<evidence type="ECO:0000256" key="6">
    <source>
        <dbReference type="RuleBase" id="RU000553"/>
    </source>
</evidence>